<comment type="caution">
    <text evidence="2">The sequence shown here is derived from an EMBL/GenBank/DDBJ whole genome shotgun (WGS) entry which is preliminary data.</text>
</comment>
<keyword evidence="1" id="KW-1133">Transmembrane helix</keyword>
<name>A0A955I1C0_9BACT</name>
<sequence>MIKKIRTKASVNILVPTVIILLTDQWIGFFYRKNGECSVVDTIKRVYELPFVEIFLILMSLIFLLRSVRKKETDIHEKMPKYGVYMVLLGCASSLVEYMIFGANCDNFSIFGNFMFDGTDIIVTLGIIVLLWNIIFVELNLATFRSNRKR</sequence>
<keyword evidence="1" id="KW-0812">Transmembrane</keyword>
<keyword evidence="1" id="KW-0472">Membrane</keyword>
<reference evidence="2" key="1">
    <citation type="submission" date="2020-04" db="EMBL/GenBank/DDBJ databases">
        <authorList>
            <person name="Zhang T."/>
        </authorList>
    </citation>
    <scope>NUCLEOTIDE SEQUENCE</scope>
    <source>
        <strain evidence="2">HKST-UBA17</strain>
    </source>
</reference>
<reference evidence="2" key="2">
    <citation type="journal article" date="2021" name="Microbiome">
        <title>Successional dynamics and alternative stable states in a saline activated sludge microbial community over 9 years.</title>
        <authorList>
            <person name="Wang Y."/>
            <person name="Ye J."/>
            <person name="Ju F."/>
            <person name="Liu L."/>
            <person name="Boyd J.A."/>
            <person name="Deng Y."/>
            <person name="Parks D.H."/>
            <person name="Jiang X."/>
            <person name="Yin X."/>
            <person name="Woodcroft B.J."/>
            <person name="Tyson G.W."/>
            <person name="Hugenholtz P."/>
            <person name="Polz M.F."/>
            <person name="Zhang T."/>
        </authorList>
    </citation>
    <scope>NUCLEOTIDE SEQUENCE</scope>
    <source>
        <strain evidence="2">HKST-UBA17</strain>
    </source>
</reference>
<protein>
    <submittedName>
        <fullName evidence="2">Uncharacterized protein</fullName>
    </submittedName>
</protein>
<accession>A0A955I1C0</accession>
<gene>
    <name evidence="2" type="ORF">KC685_01870</name>
</gene>
<dbReference type="Proteomes" id="UP000741282">
    <property type="component" value="Unassembled WGS sequence"/>
</dbReference>
<evidence type="ECO:0000313" key="2">
    <source>
        <dbReference type="EMBL" id="MCA9376646.1"/>
    </source>
</evidence>
<evidence type="ECO:0000313" key="3">
    <source>
        <dbReference type="Proteomes" id="UP000741282"/>
    </source>
</evidence>
<dbReference type="AlphaFoldDB" id="A0A955I1C0"/>
<proteinExistence type="predicted"/>
<dbReference type="EMBL" id="JAGQLN010000005">
    <property type="protein sequence ID" value="MCA9376646.1"/>
    <property type="molecule type" value="Genomic_DNA"/>
</dbReference>
<organism evidence="2 3">
    <name type="scientific">Candidatus Dojkabacteria bacterium</name>
    <dbReference type="NCBI Taxonomy" id="2099670"/>
    <lineage>
        <taxon>Bacteria</taxon>
        <taxon>Candidatus Dojkabacteria</taxon>
    </lineage>
</organism>
<feature type="transmembrane region" description="Helical" evidence="1">
    <location>
        <begin position="51"/>
        <end position="68"/>
    </location>
</feature>
<evidence type="ECO:0000256" key="1">
    <source>
        <dbReference type="SAM" id="Phobius"/>
    </source>
</evidence>
<feature type="transmembrane region" description="Helical" evidence="1">
    <location>
        <begin position="80"/>
        <end position="101"/>
    </location>
</feature>
<feature type="transmembrane region" description="Helical" evidence="1">
    <location>
        <begin position="121"/>
        <end position="141"/>
    </location>
</feature>
<feature type="transmembrane region" description="Helical" evidence="1">
    <location>
        <begin position="12"/>
        <end position="31"/>
    </location>
</feature>